<protein>
    <submittedName>
        <fullName evidence="3">Uncharacterized protein</fullName>
    </submittedName>
</protein>
<dbReference type="RefSeq" id="WP_324192105.1">
    <property type="nucleotide sequence ID" value="NZ_CP107943.1"/>
</dbReference>
<dbReference type="EMBL" id="QNRE01000006">
    <property type="protein sequence ID" value="RBO90126.1"/>
    <property type="molecule type" value="Genomic_DNA"/>
</dbReference>
<dbReference type="AlphaFoldDB" id="A0A366DJC2"/>
<comment type="caution">
    <text evidence="3">The sequence shown here is derived from an EMBL/GenBank/DDBJ whole genome shotgun (WGS) entry which is preliminary data.</text>
</comment>
<dbReference type="Proteomes" id="UP000252586">
    <property type="component" value="Unassembled WGS sequence"/>
</dbReference>
<evidence type="ECO:0000313" key="3">
    <source>
        <dbReference type="EMBL" id="RBO90126.1"/>
    </source>
</evidence>
<keyword evidence="2" id="KW-0812">Transmembrane</keyword>
<evidence type="ECO:0000256" key="2">
    <source>
        <dbReference type="SAM" id="Phobius"/>
    </source>
</evidence>
<reference evidence="3 4" key="1">
    <citation type="submission" date="2018-06" db="EMBL/GenBank/DDBJ databases">
        <title>Genomic Encyclopedia of Type Strains, Phase IV (KMG-IV): sequencing the most valuable type-strain genomes for metagenomic binning, comparative biology and taxonomic classification.</title>
        <authorList>
            <person name="Goeker M."/>
        </authorList>
    </citation>
    <scope>NUCLEOTIDE SEQUENCE [LARGE SCALE GENOMIC DNA]</scope>
    <source>
        <strain evidence="3 4">DSM 44599</strain>
    </source>
</reference>
<name>A0A366DJC2_9NOCA</name>
<keyword evidence="4" id="KW-1185">Reference proteome</keyword>
<organism evidence="3 4">
    <name type="scientific">Nocardia puris</name>
    <dbReference type="NCBI Taxonomy" id="208602"/>
    <lineage>
        <taxon>Bacteria</taxon>
        <taxon>Bacillati</taxon>
        <taxon>Actinomycetota</taxon>
        <taxon>Actinomycetes</taxon>
        <taxon>Mycobacteriales</taxon>
        <taxon>Nocardiaceae</taxon>
        <taxon>Nocardia</taxon>
    </lineage>
</organism>
<keyword evidence="2" id="KW-0472">Membrane</keyword>
<sequence>MREDASGGPEASGAGHGPSNSVRAEDVTPIGDGESGPIDAESWGPSARARVLRGAPAGVAVVALIGLLVALGVAIPPRELGVGTDRLGPDHGERVGDYLDRARASLSGDHTETRWALITFGEPLASHQIPDHTAGLRVAQVLYRVPLPRVQTPLVTVAVPSTDVAATNSSRWAAGALQAELDLGTDPESRYTATLSASAARLRADCACVVGVIVRGPLPPLRTLLDDPTVRAVEALPADATTFAVTPLLPDHTDVVGPGPDDGPVPVP</sequence>
<dbReference type="STRING" id="1210090.GCA_001613185_04054"/>
<accession>A0A366DJC2</accession>
<feature type="region of interest" description="Disordered" evidence="1">
    <location>
        <begin position="1"/>
        <end position="42"/>
    </location>
</feature>
<gene>
    <name evidence="3" type="ORF">DFR74_10610</name>
</gene>
<keyword evidence="2" id="KW-1133">Transmembrane helix</keyword>
<evidence type="ECO:0000256" key="1">
    <source>
        <dbReference type="SAM" id="MobiDB-lite"/>
    </source>
</evidence>
<proteinExistence type="predicted"/>
<feature type="transmembrane region" description="Helical" evidence="2">
    <location>
        <begin position="55"/>
        <end position="75"/>
    </location>
</feature>
<evidence type="ECO:0000313" key="4">
    <source>
        <dbReference type="Proteomes" id="UP000252586"/>
    </source>
</evidence>